<dbReference type="GO" id="GO:0003677">
    <property type="term" value="F:DNA binding"/>
    <property type="evidence" value="ECO:0007669"/>
    <property type="project" value="UniProtKB-KW"/>
</dbReference>
<dbReference type="GO" id="GO:0008270">
    <property type="term" value="F:zinc ion binding"/>
    <property type="evidence" value="ECO:0007669"/>
    <property type="project" value="UniProtKB-KW"/>
</dbReference>
<sequence length="485" mass="55786">MDTEDSSAGSKSFSFSPSPSPELPLPKAMSSHPEQQNHNIEEEGKMNEPLPPRPPKRLKSEVWNHFEKTTINGEAKARCLHCNHLFSGNSKKGTSHLKDHIELRCTKKHMKLFDGHEGRVAITTDMWTASHQKKGYMAVTSHFIDDQWVLRNKTLWFVYVPCPHTANMLAQVLVDTLNVYNIAEKISFVVLDNCTTNDALIDVLQEKFDYDSLLCCGEFLHVHCSAHILNLIVQDGLEVIGSGIERIRNCVVFWSSTQNRLQKFEDKARSSKVDCSKKLSLNCKTRWNSTYLMLQSALPYKSVFANLKTQNPKFKFVVPSQRDWELAEIICDKLKRFHKVTELFSGRKYPTTNLFFRQVCEIKLALCSWSNSNEQVIRDMTEKMVEKFDKYWSNINGILSVAAILDPRNKLECVEFYFNEIYGDEAHVKVDKIRSLLYDLLQEYHGKFEIEDFVSPTSSRTGKRPTDFVTCDGGDDFDKRPARVT</sequence>
<dbReference type="Proteomes" id="UP000596660">
    <property type="component" value="Unplaced"/>
</dbReference>
<feature type="compositionally biased region" description="Low complexity" evidence="8">
    <location>
        <begin position="1"/>
        <end position="17"/>
    </location>
</feature>
<dbReference type="EnsemblPlants" id="AUR62040970-RA">
    <property type="protein sequence ID" value="AUR62040970-RA:cds"/>
    <property type="gene ID" value="AUR62040970"/>
</dbReference>
<organism evidence="10 11">
    <name type="scientific">Chenopodium quinoa</name>
    <name type="common">Quinoa</name>
    <dbReference type="NCBI Taxonomy" id="63459"/>
    <lineage>
        <taxon>Eukaryota</taxon>
        <taxon>Viridiplantae</taxon>
        <taxon>Streptophyta</taxon>
        <taxon>Embryophyta</taxon>
        <taxon>Tracheophyta</taxon>
        <taxon>Spermatophyta</taxon>
        <taxon>Magnoliopsida</taxon>
        <taxon>eudicotyledons</taxon>
        <taxon>Gunneridae</taxon>
        <taxon>Pentapetalae</taxon>
        <taxon>Caryophyllales</taxon>
        <taxon>Chenopodiaceae</taxon>
        <taxon>Chenopodioideae</taxon>
        <taxon>Atripliceae</taxon>
        <taxon>Chenopodium</taxon>
    </lineage>
</organism>
<evidence type="ECO:0000256" key="7">
    <source>
        <dbReference type="PROSITE-ProRule" id="PRU00027"/>
    </source>
</evidence>
<dbReference type="PANTHER" id="PTHR46481:SF11">
    <property type="entry name" value="ZINC FINGER BED DOMAIN-CONTAINING PROTEIN RICESLEEPER 2-LIKE"/>
    <property type="match status" value="1"/>
</dbReference>
<dbReference type="InterPro" id="IPR052035">
    <property type="entry name" value="ZnF_BED_domain_contain"/>
</dbReference>
<keyword evidence="1" id="KW-0479">Metal-binding</keyword>
<keyword evidence="11" id="KW-1185">Reference proteome</keyword>
<dbReference type="InterPro" id="IPR036236">
    <property type="entry name" value="Znf_C2H2_sf"/>
</dbReference>
<evidence type="ECO:0000256" key="8">
    <source>
        <dbReference type="SAM" id="MobiDB-lite"/>
    </source>
</evidence>
<dbReference type="InterPro" id="IPR012337">
    <property type="entry name" value="RNaseH-like_sf"/>
</dbReference>
<dbReference type="Gramene" id="AUR62040970-RA">
    <property type="protein sequence ID" value="AUR62040970-RA:cds"/>
    <property type="gene ID" value="AUR62040970"/>
</dbReference>
<keyword evidence="3" id="KW-0862">Zinc</keyword>
<dbReference type="InterPro" id="IPR003656">
    <property type="entry name" value="Znf_BED"/>
</dbReference>
<dbReference type="Pfam" id="PF14372">
    <property type="entry name" value="hAT-like_RNase-H"/>
    <property type="match status" value="1"/>
</dbReference>
<dbReference type="Pfam" id="PF02892">
    <property type="entry name" value="zf-BED"/>
    <property type="match status" value="1"/>
</dbReference>
<keyword evidence="4" id="KW-0805">Transcription regulation</keyword>
<dbReference type="SMART" id="SM00614">
    <property type="entry name" value="ZnF_BED"/>
    <property type="match status" value="1"/>
</dbReference>
<feature type="region of interest" description="Disordered" evidence="8">
    <location>
        <begin position="1"/>
        <end position="58"/>
    </location>
</feature>
<evidence type="ECO:0000256" key="3">
    <source>
        <dbReference type="ARBA" id="ARBA00022833"/>
    </source>
</evidence>
<proteinExistence type="predicted"/>
<dbReference type="SUPFAM" id="SSF53098">
    <property type="entry name" value="Ribonuclease H-like"/>
    <property type="match status" value="1"/>
</dbReference>
<accession>A0A803N5U7</accession>
<evidence type="ECO:0000256" key="6">
    <source>
        <dbReference type="ARBA" id="ARBA00023163"/>
    </source>
</evidence>
<keyword evidence="6" id="KW-0804">Transcription</keyword>
<dbReference type="OMA" id="RVIRFIC"/>
<dbReference type="PANTHER" id="PTHR46481">
    <property type="entry name" value="ZINC FINGER BED DOMAIN-CONTAINING PROTEIN 4"/>
    <property type="match status" value="1"/>
</dbReference>
<evidence type="ECO:0000256" key="4">
    <source>
        <dbReference type="ARBA" id="ARBA00023015"/>
    </source>
</evidence>
<dbReference type="InterPro" id="IPR025525">
    <property type="entry name" value="hAT-like_transposase_RNase-H"/>
</dbReference>
<protein>
    <recommendedName>
        <fullName evidence="9">BED-type domain-containing protein</fullName>
    </recommendedName>
</protein>
<reference evidence="10" key="1">
    <citation type="journal article" date="2017" name="Nature">
        <title>The genome of Chenopodium quinoa.</title>
        <authorList>
            <person name="Jarvis D.E."/>
            <person name="Ho Y.S."/>
            <person name="Lightfoot D.J."/>
            <person name="Schmoeckel S.M."/>
            <person name="Li B."/>
            <person name="Borm T.J.A."/>
            <person name="Ohyanagi H."/>
            <person name="Mineta K."/>
            <person name="Michell C.T."/>
            <person name="Saber N."/>
            <person name="Kharbatia N.M."/>
            <person name="Rupper R.R."/>
            <person name="Sharp A.R."/>
            <person name="Dally N."/>
            <person name="Boughton B.A."/>
            <person name="Woo Y.H."/>
            <person name="Gao G."/>
            <person name="Schijlen E.G.W.M."/>
            <person name="Guo X."/>
            <person name="Momin A.A."/>
            <person name="Negrao S."/>
            <person name="Al-Babili S."/>
            <person name="Gehring C."/>
            <person name="Roessner U."/>
            <person name="Jung C."/>
            <person name="Murphy K."/>
            <person name="Arold S.T."/>
            <person name="Gojobori T."/>
            <person name="van der Linden C.G."/>
            <person name="van Loo E.N."/>
            <person name="Jellen E.N."/>
            <person name="Maughan P.J."/>
            <person name="Tester M."/>
        </authorList>
    </citation>
    <scope>NUCLEOTIDE SEQUENCE [LARGE SCALE GENOMIC DNA]</scope>
    <source>
        <strain evidence="10">cv. PI 614886</strain>
    </source>
</reference>
<keyword evidence="2 7" id="KW-0863">Zinc-finger</keyword>
<reference evidence="10" key="2">
    <citation type="submission" date="2021-03" db="UniProtKB">
        <authorList>
            <consortium name="EnsemblPlants"/>
        </authorList>
    </citation>
    <scope>IDENTIFICATION</scope>
</reference>
<dbReference type="PROSITE" id="PS50808">
    <property type="entry name" value="ZF_BED"/>
    <property type="match status" value="1"/>
</dbReference>
<keyword evidence="5" id="KW-0238">DNA-binding</keyword>
<evidence type="ECO:0000313" key="10">
    <source>
        <dbReference type="EnsemblPlants" id="AUR62040970-RA:cds"/>
    </source>
</evidence>
<evidence type="ECO:0000256" key="2">
    <source>
        <dbReference type="ARBA" id="ARBA00022771"/>
    </source>
</evidence>
<evidence type="ECO:0000259" key="9">
    <source>
        <dbReference type="PROSITE" id="PS50808"/>
    </source>
</evidence>
<evidence type="ECO:0000256" key="1">
    <source>
        <dbReference type="ARBA" id="ARBA00022723"/>
    </source>
</evidence>
<feature type="domain" description="BED-type" evidence="9">
    <location>
        <begin position="57"/>
        <end position="116"/>
    </location>
</feature>
<name>A0A803N5U7_CHEQI</name>
<evidence type="ECO:0000256" key="5">
    <source>
        <dbReference type="ARBA" id="ARBA00023125"/>
    </source>
</evidence>
<evidence type="ECO:0000313" key="11">
    <source>
        <dbReference type="Proteomes" id="UP000596660"/>
    </source>
</evidence>
<dbReference type="SUPFAM" id="SSF57667">
    <property type="entry name" value="beta-beta-alpha zinc fingers"/>
    <property type="match status" value="1"/>
</dbReference>
<dbReference type="AlphaFoldDB" id="A0A803N5U7"/>